<feature type="compositionally biased region" description="Pro residues" evidence="4">
    <location>
        <begin position="692"/>
        <end position="703"/>
    </location>
</feature>
<dbReference type="PROSITE" id="PS50082">
    <property type="entry name" value="WD_REPEATS_2"/>
    <property type="match status" value="2"/>
</dbReference>
<evidence type="ECO:0000313" key="6">
    <source>
        <dbReference type="EMBL" id="KAG0260155.1"/>
    </source>
</evidence>
<dbReference type="PANTHER" id="PTHR46866">
    <property type="entry name" value="GH12955P"/>
    <property type="match status" value="1"/>
</dbReference>
<feature type="region of interest" description="Disordered" evidence="4">
    <location>
        <begin position="1271"/>
        <end position="1364"/>
    </location>
</feature>
<reference evidence="6" key="1">
    <citation type="journal article" date="2020" name="Fungal Divers.">
        <title>Resolving the Mortierellaceae phylogeny through synthesis of multi-gene phylogenetics and phylogenomics.</title>
        <authorList>
            <person name="Vandepol N."/>
            <person name="Liber J."/>
            <person name="Desiro A."/>
            <person name="Na H."/>
            <person name="Kennedy M."/>
            <person name="Barry K."/>
            <person name="Grigoriev I.V."/>
            <person name="Miller A.N."/>
            <person name="O'Donnell K."/>
            <person name="Stajich J.E."/>
            <person name="Bonito G."/>
        </authorList>
    </citation>
    <scope>NUCLEOTIDE SEQUENCE</scope>
    <source>
        <strain evidence="6">BC1065</strain>
    </source>
</reference>
<dbReference type="PANTHER" id="PTHR46866:SF1">
    <property type="entry name" value="GH12955P"/>
    <property type="match status" value="1"/>
</dbReference>
<dbReference type="Gene3D" id="2.130.10.10">
    <property type="entry name" value="YVTN repeat-like/Quinoprotein amine dehydrogenase"/>
    <property type="match status" value="2"/>
</dbReference>
<dbReference type="SUPFAM" id="SSF81837">
    <property type="entry name" value="BEACH domain"/>
    <property type="match status" value="1"/>
</dbReference>
<dbReference type="InterPro" id="IPR024977">
    <property type="entry name" value="Apc4-like_WD40_dom"/>
</dbReference>
<dbReference type="InterPro" id="IPR036322">
    <property type="entry name" value="WD40_repeat_dom_sf"/>
</dbReference>
<dbReference type="Gene3D" id="1.10.1540.10">
    <property type="entry name" value="BEACH domain"/>
    <property type="match status" value="1"/>
</dbReference>
<sequence length="2041" mass="222398">MLGPGLDEHQLTDCIEHDLGLKVAFVSLPLDASQGHTACCVINKRWLSQLVSGKATTLHPISADESQYKVEGERTDVNVYITVFSKQHSQKNQGWTSPQAFAPCTVDQESSAPKATLTAQCLPYITSTIVSANDEWNLTGEEYIKEVLESESHDRMAHVTHDHEQRVHYDSFRPIFTKHKGENDGQSSAEVNLELIELLLDTLYPTTPRYKIHADASGATQLELVHKAEDSTSAKHPAQAPANIAKTTSIIESDRAYYCISPHRLGGSLGLTTLDNLLRFHPGALDTSLKKGFLAYQLIKAVKGLHSKGLIHGNLRASNVYIDENLWVALTGIQCSVPYENDQTTQQPNPPTPNSFYPQHLPREMREDSVVMKWARGEISNFTYLMILNHAAGRRYGDPNFHPIFPWITDFKGERVSDGWRDLSKTKYRINKGDHQLDATFEGPIPHHISETWSDITYYMYRSRQVSVPVLCQFVRSKYEPNEYMPTIMRYYQWTPEECIPEFYFDPSIFKSIHPDMADLGLPKWASSPDDFIRQHREALEGEHVSAHLHHWIDLTFGYNLTGESGVAAKNVALSMLPGQSAFTKNSIVQLFTDPHPQRMTNWSMAKQKFLVWQAQPHSAMERASQINKRRSFYRPQPDKGQFVDKVSDLLFRPTTGPVRAKSLRQAGGAGGAGTGSRPASVISLSGADFRPQPPPLQQPQPLPHSLVRAGHPAHALIHASGSPSPEQQLQQLQLQLQTPLPQQQQVAVGVWPRPDSTTPGSGGIVSGGSSSVVGGSGSGSGSGSGGTGGGGGGGGGQILPIELPLEMGDEAFTEELEHFERTSGFGIQYHFLNKIQVQDRYRMKEEEKPVLEESIPVEETFAYMQSRDVECLGELLEQIYLADEIPNNRIAMIRRKGATIEDLSRQKKVPIAVSGAIQAMLSRNWQSRPTVDDLLQRSLPSISPDTPSISMFVPGVIGEIYDFLASFYVSDTTKQMALANKWIGSICGFDDEIFDIVLPVYVHLFTNEDTRVAALPLFPKLAQQLGIERTTSLLLQPIIVLFESTKPSLPQELFSADVTSEFLRRFSTTTFLQQLFPFYLEALALPYEDQPLASTFSEPVTKDNASSSASSSVETTTAAAAATNAIAASPEVHEEHNHYLSAKNGKLVSDAFVGICRSLGVILTSKHVMRPFSKLAYKESTSLPLISSTLSEIAREFGSTFAAVQFNHIVHLMDSTQRFTGDKKWNTLRNLLGLTSVLVSHMYEDQLVAELKNDGARVLTKLVVIDRGIKGTGHNHNHHNNNTLERVRSGTPELHRRSSQKSELRNRAVGGGAKAESNPAGHSHGGKNGTGGSHEQPGNKPAAAASSSAGVAGHKHENGVPPHPRLVVTRRVIELLLQLSYSLSLADWEGNVAPILVEYFNGFIGDLDEYNPKTLSPLEIERKDLMMYTYGQLCGCVGQETMQRLIVTSETIERMIAVKLASLEFGNSPLRSLGSVTATGKFVMGSSSSSISSATTSSSTSLWQQHRDNQQGLGGGGGKDLLAGGSRKSFSTKDFWSATSAGMSKALSLFDSSKGRQQSTTTTNPSSSSGTLLSNANLNAHTAMGSLSGATASIHTPMNGVSGGGGRGPVSHSSSVLTYGNGAGVTISATQGVTASMAGLALVATGGGSGGGTPVGGLVMANQDVHMALHTERSEDSAGSGNADSVKSPTDVQSTGSMSPVLGSAPVISNWNRFLSTNQEEMAKSEQFAFNDWKLQGLEGHVSAIRSIATNEYQRILATGSKDRTVKLWSLDIHRMIENADYADARTGCLMTYNGHRRGAVFDLHFATGGGPNGTGDIVASCDGQIHLWEPETGKNIHHFLPGKSAVTSMIPIHRSRYIVAGHYDTTLSHNRSSMHSWRSTSSVGVTIKAVKTNASETLIATAFSNGTVSLLESRTGTMVANWRVSDNEVTQMAFYTNDLLITSAAADHMVCIWDVQTLALVKTIRSASDIVALEIFKDEIITVHHNNSISFTPINDDPLAYTSKFRSNMVRSPIGTIKILPMNQLLVLGCAEGDLYLYS</sequence>
<feature type="compositionally biased region" description="Gly residues" evidence="4">
    <location>
        <begin position="775"/>
        <end position="798"/>
    </location>
</feature>
<protein>
    <submittedName>
        <fullName evidence="6">WD repeat-containing protein 81</fullName>
    </submittedName>
</protein>
<keyword evidence="2" id="KW-0677">Repeat</keyword>
<feature type="compositionally biased region" description="Basic and acidic residues" evidence="4">
    <location>
        <begin position="1286"/>
        <end position="1307"/>
    </location>
</feature>
<dbReference type="InterPro" id="IPR011009">
    <property type="entry name" value="Kinase-like_dom_sf"/>
</dbReference>
<evidence type="ECO:0000313" key="7">
    <source>
        <dbReference type="Proteomes" id="UP000807716"/>
    </source>
</evidence>
<feature type="region of interest" description="Disordered" evidence="4">
    <location>
        <begin position="1551"/>
        <end position="1575"/>
    </location>
</feature>
<dbReference type="SUPFAM" id="SSF56112">
    <property type="entry name" value="Protein kinase-like (PK-like)"/>
    <property type="match status" value="1"/>
</dbReference>
<evidence type="ECO:0000256" key="2">
    <source>
        <dbReference type="ARBA" id="ARBA00022737"/>
    </source>
</evidence>
<dbReference type="PROSITE" id="PS50197">
    <property type="entry name" value="BEACH"/>
    <property type="match status" value="1"/>
</dbReference>
<keyword evidence="1 3" id="KW-0853">WD repeat</keyword>
<dbReference type="PROSITE" id="PS50294">
    <property type="entry name" value="WD_REPEATS_REGION"/>
    <property type="match status" value="1"/>
</dbReference>
<feature type="region of interest" description="Disordered" evidence="4">
    <location>
        <begin position="658"/>
        <end position="706"/>
    </location>
</feature>
<dbReference type="Pfam" id="PF00400">
    <property type="entry name" value="WD40"/>
    <property type="match status" value="2"/>
</dbReference>
<dbReference type="InterPro" id="IPR036372">
    <property type="entry name" value="BEACH_dom_sf"/>
</dbReference>
<dbReference type="EMBL" id="JAAAJB010000258">
    <property type="protein sequence ID" value="KAG0260155.1"/>
    <property type="molecule type" value="Genomic_DNA"/>
</dbReference>
<evidence type="ECO:0000259" key="5">
    <source>
        <dbReference type="PROSITE" id="PS50197"/>
    </source>
</evidence>
<dbReference type="Pfam" id="PF02138">
    <property type="entry name" value="Beach"/>
    <property type="match status" value="1"/>
</dbReference>
<dbReference type="InterPro" id="IPR019775">
    <property type="entry name" value="WD40_repeat_CS"/>
</dbReference>
<evidence type="ECO:0000256" key="4">
    <source>
        <dbReference type="SAM" id="MobiDB-lite"/>
    </source>
</evidence>
<keyword evidence="7" id="KW-1185">Reference proteome</keyword>
<dbReference type="SMART" id="SM00320">
    <property type="entry name" value="WD40"/>
    <property type="match status" value="5"/>
</dbReference>
<dbReference type="Proteomes" id="UP000807716">
    <property type="component" value="Unassembled WGS sequence"/>
</dbReference>
<evidence type="ECO:0000256" key="1">
    <source>
        <dbReference type="ARBA" id="ARBA00022574"/>
    </source>
</evidence>
<comment type="caution">
    <text evidence="6">The sequence shown here is derived from an EMBL/GenBank/DDBJ whole genome shotgun (WGS) entry which is preliminary data.</text>
</comment>
<dbReference type="Gene3D" id="1.10.510.10">
    <property type="entry name" value="Transferase(Phosphotransferase) domain 1"/>
    <property type="match status" value="1"/>
</dbReference>
<feature type="repeat" description="WD" evidence="3">
    <location>
        <begin position="1924"/>
        <end position="1965"/>
    </location>
</feature>
<dbReference type="SMART" id="SM01026">
    <property type="entry name" value="Beach"/>
    <property type="match status" value="1"/>
</dbReference>
<feature type="domain" description="BEACH" evidence="5">
    <location>
        <begin position="359"/>
        <end position="621"/>
    </location>
</feature>
<feature type="compositionally biased region" description="Low complexity" evidence="4">
    <location>
        <begin position="1560"/>
        <end position="1575"/>
    </location>
</feature>
<accession>A0A9P6U4E6</accession>
<dbReference type="CDD" id="cd06071">
    <property type="entry name" value="Beach"/>
    <property type="match status" value="1"/>
</dbReference>
<feature type="region of interest" description="Disordered" evidence="4">
    <location>
        <begin position="754"/>
        <end position="799"/>
    </location>
</feature>
<name>A0A9P6U4E6_9FUNG</name>
<dbReference type="InterPro" id="IPR000409">
    <property type="entry name" value="BEACH_dom"/>
</dbReference>
<dbReference type="PROSITE" id="PS00678">
    <property type="entry name" value="WD_REPEATS_1"/>
    <property type="match status" value="1"/>
</dbReference>
<dbReference type="InterPro" id="IPR001680">
    <property type="entry name" value="WD40_rpt"/>
</dbReference>
<proteinExistence type="predicted"/>
<dbReference type="InterPro" id="IPR015943">
    <property type="entry name" value="WD40/YVTN_repeat-like_dom_sf"/>
</dbReference>
<gene>
    <name evidence="6" type="primary">WDR81</name>
    <name evidence="6" type="ORF">DFQ27_003677</name>
</gene>
<dbReference type="Pfam" id="PF12894">
    <property type="entry name" value="ANAPC4_WD40"/>
    <property type="match status" value="1"/>
</dbReference>
<dbReference type="OrthoDB" id="26681at2759"/>
<organism evidence="6 7">
    <name type="scientific">Actinomortierella ambigua</name>
    <dbReference type="NCBI Taxonomy" id="1343610"/>
    <lineage>
        <taxon>Eukaryota</taxon>
        <taxon>Fungi</taxon>
        <taxon>Fungi incertae sedis</taxon>
        <taxon>Mucoromycota</taxon>
        <taxon>Mortierellomycotina</taxon>
        <taxon>Mortierellomycetes</taxon>
        <taxon>Mortierellales</taxon>
        <taxon>Mortierellaceae</taxon>
        <taxon>Actinomortierella</taxon>
    </lineage>
</organism>
<evidence type="ECO:0000256" key="3">
    <source>
        <dbReference type="PROSITE-ProRule" id="PRU00221"/>
    </source>
</evidence>
<feature type="region of interest" description="Disordered" evidence="4">
    <location>
        <begin position="1496"/>
        <end position="1522"/>
    </location>
</feature>
<dbReference type="SUPFAM" id="SSF50978">
    <property type="entry name" value="WD40 repeat-like"/>
    <property type="match status" value="1"/>
</dbReference>
<feature type="repeat" description="WD" evidence="3">
    <location>
        <begin position="1739"/>
        <end position="1780"/>
    </location>
</feature>
<feature type="region of interest" description="Disordered" evidence="4">
    <location>
        <begin position="1672"/>
        <end position="1700"/>
    </location>
</feature>
<feature type="compositionally biased region" description="Polar residues" evidence="4">
    <location>
        <begin position="1678"/>
        <end position="1699"/>
    </location>
</feature>